<proteinExistence type="predicted"/>
<gene>
    <name evidence="1" type="ORF">LAV01_10870</name>
</gene>
<dbReference type="Proteomes" id="UP000321722">
    <property type="component" value="Unassembled WGS sequence"/>
</dbReference>
<accession>A0A510WW93</accession>
<name>A0A510WW93_9LACO</name>
<protein>
    <submittedName>
        <fullName evidence="1">Uncharacterized protein</fullName>
    </submittedName>
</protein>
<organism evidence="1 2">
    <name type="scientific">Ligilactobacillus aviarius</name>
    <dbReference type="NCBI Taxonomy" id="1606"/>
    <lineage>
        <taxon>Bacteria</taxon>
        <taxon>Bacillati</taxon>
        <taxon>Bacillota</taxon>
        <taxon>Bacilli</taxon>
        <taxon>Lactobacillales</taxon>
        <taxon>Lactobacillaceae</taxon>
        <taxon>Ligilactobacillus</taxon>
    </lineage>
</organism>
<evidence type="ECO:0000313" key="2">
    <source>
        <dbReference type="Proteomes" id="UP000321722"/>
    </source>
</evidence>
<reference evidence="1 2" key="1">
    <citation type="submission" date="2019-07" db="EMBL/GenBank/DDBJ databases">
        <title>Whole genome shotgun sequence of Lactobacillus aviarius subsp. aviarius NBRC 102162.</title>
        <authorList>
            <person name="Hosoyama A."/>
            <person name="Uohara A."/>
            <person name="Ohji S."/>
            <person name="Ichikawa N."/>
        </authorList>
    </citation>
    <scope>NUCLEOTIDE SEQUENCE [LARGE SCALE GENOMIC DNA]</scope>
    <source>
        <strain evidence="1 2">NBRC 102162</strain>
    </source>
</reference>
<dbReference type="RefSeq" id="WP_057827509.1">
    <property type="nucleotide sequence ID" value="NZ_BAAACL010000017.1"/>
</dbReference>
<comment type="caution">
    <text evidence="1">The sequence shown here is derived from an EMBL/GenBank/DDBJ whole genome shotgun (WGS) entry which is preliminary data.</text>
</comment>
<dbReference type="AlphaFoldDB" id="A0A510WW93"/>
<dbReference type="EMBL" id="BJUI01000016">
    <property type="protein sequence ID" value="GEK42255.1"/>
    <property type="molecule type" value="Genomic_DNA"/>
</dbReference>
<dbReference type="GeneID" id="29933879"/>
<evidence type="ECO:0000313" key="1">
    <source>
        <dbReference type="EMBL" id="GEK42255.1"/>
    </source>
</evidence>
<sequence length="59" mass="7022">MKAEDRKQIMLFKKNIDEHMQDFEQDIDSPVNAYDDACKARMAINEMIHLFKIQGYVED</sequence>
<keyword evidence="2" id="KW-1185">Reference proteome</keyword>